<evidence type="ECO:0000313" key="2">
    <source>
        <dbReference type="Proteomes" id="UP000807769"/>
    </source>
</evidence>
<dbReference type="Proteomes" id="UP000807769">
    <property type="component" value="Unassembled WGS sequence"/>
</dbReference>
<reference evidence="1" key="1">
    <citation type="journal article" date="2020" name="New Phytol.">
        <title>Comparative genomics reveals dynamic genome evolution in host specialist ectomycorrhizal fungi.</title>
        <authorList>
            <person name="Lofgren L.A."/>
            <person name="Nguyen N.H."/>
            <person name="Vilgalys R."/>
            <person name="Ruytinx J."/>
            <person name="Liao H.L."/>
            <person name="Branco S."/>
            <person name="Kuo A."/>
            <person name="LaButti K."/>
            <person name="Lipzen A."/>
            <person name="Andreopoulos W."/>
            <person name="Pangilinan J."/>
            <person name="Riley R."/>
            <person name="Hundley H."/>
            <person name="Na H."/>
            <person name="Barry K."/>
            <person name="Grigoriev I.V."/>
            <person name="Stajich J.E."/>
            <person name="Kennedy P.G."/>
        </authorList>
    </citation>
    <scope>NUCLEOTIDE SEQUENCE</scope>
    <source>
        <strain evidence="1">MN1</strain>
    </source>
</reference>
<keyword evidence="2" id="KW-1185">Reference proteome</keyword>
<dbReference type="EMBL" id="JABBWG010000001">
    <property type="protein sequence ID" value="KAG1827461.1"/>
    <property type="molecule type" value="Genomic_DNA"/>
</dbReference>
<proteinExistence type="predicted"/>
<sequence>MQDLRQHHVRVEVAIRRVVHAHLENAPLHLFNTSAGRVLNRDAQIHTSWKAQSTWRSYHHLWRMRPHTEPIDVEMVKGTSAGTCYRIGGKEELLLVHDIQDKVTYDLEFWSSCSHSSKFPVIGMSLGME</sequence>
<comment type="caution">
    <text evidence="1">The sequence shown here is derived from an EMBL/GenBank/DDBJ whole genome shotgun (WGS) entry which is preliminary data.</text>
</comment>
<gene>
    <name evidence="1" type="ORF">BJ212DRAFT_54595</name>
</gene>
<accession>A0A9P7EQF1</accession>
<dbReference type="GeneID" id="64637480"/>
<name>A0A9P7EQF1_9AGAM</name>
<dbReference type="RefSeq" id="XP_041200308.1">
    <property type="nucleotide sequence ID" value="XM_041343464.1"/>
</dbReference>
<evidence type="ECO:0000313" key="1">
    <source>
        <dbReference type="EMBL" id="KAG1827461.1"/>
    </source>
</evidence>
<dbReference type="OrthoDB" id="2689812at2759"/>
<organism evidence="1 2">
    <name type="scientific">Suillus subaureus</name>
    <dbReference type="NCBI Taxonomy" id="48587"/>
    <lineage>
        <taxon>Eukaryota</taxon>
        <taxon>Fungi</taxon>
        <taxon>Dikarya</taxon>
        <taxon>Basidiomycota</taxon>
        <taxon>Agaricomycotina</taxon>
        <taxon>Agaricomycetes</taxon>
        <taxon>Agaricomycetidae</taxon>
        <taxon>Boletales</taxon>
        <taxon>Suillineae</taxon>
        <taxon>Suillaceae</taxon>
        <taxon>Suillus</taxon>
    </lineage>
</organism>
<dbReference type="AlphaFoldDB" id="A0A9P7EQF1"/>
<protein>
    <submittedName>
        <fullName evidence="1">Uncharacterized protein</fullName>
    </submittedName>
</protein>